<evidence type="ECO:0000313" key="2">
    <source>
        <dbReference type="EMBL" id="KAJ1088175.1"/>
    </source>
</evidence>
<feature type="region of interest" description="Disordered" evidence="1">
    <location>
        <begin position="39"/>
        <end position="68"/>
    </location>
</feature>
<dbReference type="EMBL" id="JANPWB010000015">
    <property type="protein sequence ID" value="KAJ1088175.1"/>
    <property type="molecule type" value="Genomic_DNA"/>
</dbReference>
<sequence length="128" mass="14635">MCWDRSGPSKERRCDLCFTARSRGKKRWDHLGLIWVRKQRPRRKPVKQRPPSGDEATSEDEEEGDNLAQHVFGALSRAGSEAGSVNRSPSEMPIYKLKFTDRRSAREPQAKLDAIDLEEKKLALEEGN</sequence>
<gene>
    <name evidence="2" type="ORF">NDU88_001334</name>
</gene>
<dbReference type="AlphaFoldDB" id="A0AAV7LL59"/>
<evidence type="ECO:0000256" key="1">
    <source>
        <dbReference type="SAM" id="MobiDB-lite"/>
    </source>
</evidence>
<accession>A0AAV7LL59</accession>
<organism evidence="2 3">
    <name type="scientific">Pleurodeles waltl</name>
    <name type="common">Iberian ribbed newt</name>
    <dbReference type="NCBI Taxonomy" id="8319"/>
    <lineage>
        <taxon>Eukaryota</taxon>
        <taxon>Metazoa</taxon>
        <taxon>Chordata</taxon>
        <taxon>Craniata</taxon>
        <taxon>Vertebrata</taxon>
        <taxon>Euteleostomi</taxon>
        <taxon>Amphibia</taxon>
        <taxon>Batrachia</taxon>
        <taxon>Caudata</taxon>
        <taxon>Salamandroidea</taxon>
        <taxon>Salamandridae</taxon>
        <taxon>Pleurodelinae</taxon>
        <taxon>Pleurodeles</taxon>
    </lineage>
</organism>
<keyword evidence="3" id="KW-1185">Reference proteome</keyword>
<feature type="compositionally biased region" description="Acidic residues" evidence="1">
    <location>
        <begin position="56"/>
        <end position="65"/>
    </location>
</feature>
<dbReference type="Proteomes" id="UP001066276">
    <property type="component" value="Chromosome 11"/>
</dbReference>
<reference evidence="2" key="1">
    <citation type="journal article" date="2022" name="bioRxiv">
        <title>Sequencing and chromosome-scale assembly of the giantPleurodeles waltlgenome.</title>
        <authorList>
            <person name="Brown T."/>
            <person name="Elewa A."/>
            <person name="Iarovenko S."/>
            <person name="Subramanian E."/>
            <person name="Araus A.J."/>
            <person name="Petzold A."/>
            <person name="Susuki M."/>
            <person name="Suzuki K.-i.T."/>
            <person name="Hayashi T."/>
            <person name="Toyoda A."/>
            <person name="Oliveira C."/>
            <person name="Osipova E."/>
            <person name="Leigh N.D."/>
            <person name="Simon A."/>
            <person name="Yun M.H."/>
        </authorList>
    </citation>
    <scope>NUCLEOTIDE SEQUENCE</scope>
    <source>
        <strain evidence="2">20211129_DDA</strain>
        <tissue evidence="2">Liver</tissue>
    </source>
</reference>
<comment type="caution">
    <text evidence="2">The sequence shown here is derived from an EMBL/GenBank/DDBJ whole genome shotgun (WGS) entry which is preliminary data.</text>
</comment>
<name>A0AAV7LL59_PLEWA</name>
<protein>
    <submittedName>
        <fullName evidence="2">Uncharacterized protein</fullName>
    </submittedName>
</protein>
<proteinExistence type="predicted"/>
<evidence type="ECO:0000313" key="3">
    <source>
        <dbReference type="Proteomes" id="UP001066276"/>
    </source>
</evidence>